<dbReference type="AlphaFoldDB" id="A0AAV4W9Y5"/>
<name>A0AAV4W9Y5_9ARAC</name>
<dbReference type="Proteomes" id="UP001054837">
    <property type="component" value="Unassembled WGS sequence"/>
</dbReference>
<evidence type="ECO:0000313" key="2">
    <source>
        <dbReference type="Proteomes" id="UP001054837"/>
    </source>
</evidence>
<feature type="non-terminal residue" evidence="1">
    <location>
        <position position="1"/>
    </location>
</feature>
<organism evidence="1 2">
    <name type="scientific">Caerostris darwini</name>
    <dbReference type="NCBI Taxonomy" id="1538125"/>
    <lineage>
        <taxon>Eukaryota</taxon>
        <taxon>Metazoa</taxon>
        <taxon>Ecdysozoa</taxon>
        <taxon>Arthropoda</taxon>
        <taxon>Chelicerata</taxon>
        <taxon>Arachnida</taxon>
        <taxon>Araneae</taxon>
        <taxon>Araneomorphae</taxon>
        <taxon>Entelegynae</taxon>
        <taxon>Araneoidea</taxon>
        <taxon>Araneidae</taxon>
        <taxon>Caerostris</taxon>
    </lineage>
</organism>
<dbReference type="EMBL" id="BPLQ01014316">
    <property type="protein sequence ID" value="GIY79063.1"/>
    <property type="molecule type" value="Genomic_DNA"/>
</dbReference>
<evidence type="ECO:0000313" key="1">
    <source>
        <dbReference type="EMBL" id="GIY79063.1"/>
    </source>
</evidence>
<protein>
    <submittedName>
        <fullName evidence="1">Uncharacterized protein</fullName>
    </submittedName>
</protein>
<proteinExistence type="predicted"/>
<keyword evidence="2" id="KW-1185">Reference proteome</keyword>
<comment type="caution">
    <text evidence="1">The sequence shown here is derived from an EMBL/GenBank/DDBJ whole genome shotgun (WGS) entry which is preliminary data.</text>
</comment>
<reference evidence="1 2" key="1">
    <citation type="submission" date="2021-06" db="EMBL/GenBank/DDBJ databases">
        <title>Caerostris darwini draft genome.</title>
        <authorList>
            <person name="Kono N."/>
            <person name="Arakawa K."/>
        </authorList>
    </citation>
    <scope>NUCLEOTIDE SEQUENCE [LARGE SCALE GENOMIC DNA]</scope>
</reference>
<accession>A0AAV4W9Y5</accession>
<sequence length="33" mass="3952">DLDRLGFENKSVFWNLEHIPELRKYMEGLEDSA</sequence>
<gene>
    <name evidence="1" type="ORF">CDAR_124691</name>
</gene>